<feature type="compositionally biased region" description="Basic residues" evidence="1">
    <location>
        <begin position="206"/>
        <end position="224"/>
    </location>
</feature>
<feature type="region of interest" description="Disordered" evidence="1">
    <location>
        <begin position="158"/>
        <end position="224"/>
    </location>
</feature>
<name>A0A7S1UNL9_9STRA</name>
<evidence type="ECO:0000256" key="1">
    <source>
        <dbReference type="SAM" id="MobiDB-lite"/>
    </source>
</evidence>
<feature type="compositionally biased region" description="Low complexity" evidence="1">
    <location>
        <begin position="279"/>
        <end position="289"/>
    </location>
</feature>
<feature type="region of interest" description="Disordered" evidence="1">
    <location>
        <begin position="245"/>
        <end position="313"/>
    </location>
</feature>
<proteinExistence type="predicted"/>
<protein>
    <submittedName>
        <fullName evidence="3">Uncharacterized protein</fullName>
    </submittedName>
</protein>
<feature type="chain" id="PRO_5031427786" evidence="2">
    <location>
        <begin position="26"/>
        <end position="313"/>
    </location>
</feature>
<evidence type="ECO:0000256" key="2">
    <source>
        <dbReference type="SAM" id="SignalP"/>
    </source>
</evidence>
<feature type="compositionally biased region" description="Basic and acidic residues" evidence="1">
    <location>
        <begin position="158"/>
        <end position="172"/>
    </location>
</feature>
<keyword evidence="2" id="KW-0732">Signal</keyword>
<feature type="region of interest" description="Disordered" evidence="1">
    <location>
        <begin position="36"/>
        <end position="75"/>
    </location>
</feature>
<feature type="compositionally biased region" description="Polar residues" evidence="1">
    <location>
        <begin position="302"/>
        <end position="313"/>
    </location>
</feature>
<feature type="compositionally biased region" description="Low complexity" evidence="1">
    <location>
        <begin position="58"/>
        <end position="67"/>
    </location>
</feature>
<evidence type="ECO:0000313" key="3">
    <source>
        <dbReference type="EMBL" id="CAD9273812.1"/>
    </source>
</evidence>
<gene>
    <name evidence="3" type="ORF">GOCE00092_LOCUS2720</name>
</gene>
<feature type="signal peptide" evidence="2">
    <location>
        <begin position="1"/>
        <end position="25"/>
    </location>
</feature>
<reference evidence="3" key="1">
    <citation type="submission" date="2021-01" db="EMBL/GenBank/DDBJ databases">
        <authorList>
            <person name="Corre E."/>
            <person name="Pelletier E."/>
            <person name="Niang G."/>
            <person name="Scheremetjew M."/>
            <person name="Finn R."/>
            <person name="Kale V."/>
            <person name="Holt S."/>
            <person name="Cochrane G."/>
            <person name="Meng A."/>
            <person name="Brown T."/>
            <person name="Cohen L."/>
        </authorList>
    </citation>
    <scope>NUCLEOTIDE SEQUENCE</scope>
    <source>
        <strain evidence="3">CCMP 410</strain>
    </source>
</reference>
<feature type="compositionally biased region" description="Basic and acidic residues" evidence="1">
    <location>
        <begin position="254"/>
        <end position="266"/>
    </location>
</feature>
<dbReference type="AlphaFoldDB" id="A0A7S1UNL9"/>
<organism evidence="3">
    <name type="scientific">Grammatophora oceanica</name>
    <dbReference type="NCBI Taxonomy" id="210454"/>
    <lineage>
        <taxon>Eukaryota</taxon>
        <taxon>Sar</taxon>
        <taxon>Stramenopiles</taxon>
        <taxon>Ochrophyta</taxon>
        <taxon>Bacillariophyta</taxon>
        <taxon>Fragilariophyceae</taxon>
        <taxon>Fragilariophycidae</taxon>
        <taxon>Rhabdonematales</taxon>
        <taxon>Grammatophoraceae</taxon>
        <taxon>Grammatophora</taxon>
    </lineage>
</organism>
<dbReference type="EMBL" id="HBGK01005057">
    <property type="protein sequence ID" value="CAD9273812.1"/>
    <property type="molecule type" value="Transcribed_RNA"/>
</dbReference>
<sequence>MMMPLKRIVVAILFLVSVVVTTTSATSSSSSAVVVGTTNEVSKQQQRHRSLEDEAGNDQDNNNNNNGDGDDSDDDKNFFVKAWDRIFGDMEDMWATSPSTWITEYWEVFAVLAVLTFLVLACHTYMFCDICCFGASNHSEVQGGRVVTTQAELDEKKKKELELGEPILKDLDPDADDTDGGASPRSSPETTTTDAAEQTGDESKPRSRSSAKSKRTRARQGGARRKIDLATEVVSVWSEFIKEGFNGTFGDNEAEQRYQKYKEEKKKRTSSASRRKRGSSVGKQGGSSSNRSASVVVKEPTAATTTVAQGDIV</sequence>
<feature type="compositionally biased region" description="Polar residues" evidence="1">
    <location>
        <begin position="184"/>
        <end position="196"/>
    </location>
</feature>
<accession>A0A7S1UNL9</accession>
<feature type="compositionally biased region" description="Basic residues" evidence="1">
    <location>
        <begin position="267"/>
        <end position="278"/>
    </location>
</feature>